<reference evidence="1 2" key="2">
    <citation type="submission" date="2018-11" db="EMBL/GenBank/DDBJ databases">
        <authorList>
            <consortium name="Pathogen Informatics"/>
        </authorList>
    </citation>
    <scope>NUCLEOTIDE SEQUENCE [LARGE SCALE GENOMIC DNA]</scope>
</reference>
<dbReference type="EMBL" id="UYRT01033233">
    <property type="protein sequence ID" value="VDK76446.1"/>
    <property type="molecule type" value="Genomic_DNA"/>
</dbReference>
<dbReference type="WBParaSite" id="GPUH_0000973101-mRNA-1">
    <property type="protein sequence ID" value="GPUH_0000973101-mRNA-1"/>
    <property type="gene ID" value="GPUH_0000973101"/>
</dbReference>
<accession>A0A183DLX9</accession>
<sequence length="92" mass="10322">MSILVGLCPIYGILWHPHRNLIIVPPEHLNPSVELGSWVMTQVSTLETDIPDLPYDFITVSQLKKIADKLQMRRVGNAVQVGVLTSFLIEKS</sequence>
<evidence type="ECO:0000313" key="3">
    <source>
        <dbReference type="WBParaSite" id="GPUH_0000973101-mRNA-1"/>
    </source>
</evidence>
<dbReference type="AlphaFoldDB" id="A0A183DLX9"/>
<organism evidence="3">
    <name type="scientific">Gongylonema pulchrum</name>
    <dbReference type="NCBI Taxonomy" id="637853"/>
    <lineage>
        <taxon>Eukaryota</taxon>
        <taxon>Metazoa</taxon>
        <taxon>Ecdysozoa</taxon>
        <taxon>Nematoda</taxon>
        <taxon>Chromadorea</taxon>
        <taxon>Rhabditida</taxon>
        <taxon>Spirurina</taxon>
        <taxon>Spiruromorpha</taxon>
        <taxon>Spiruroidea</taxon>
        <taxon>Gongylonematidae</taxon>
        <taxon>Gongylonema</taxon>
    </lineage>
</organism>
<evidence type="ECO:0000313" key="2">
    <source>
        <dbReference type="Proteomes" id="UP000271098"/>
    </source>
</evidence>
<dbReference type="Proteomes" id="UP000271098">
    <property type="component" value="Unassembled WGS sequence"/>
</dbReference>
<evidence type="ECO:0000313" key="1">
    <source>
        <dbReference type="EMBL" id="VDK76446.1"/>
    </source>
</evidence>
<gene>
    <name evidence="1" type="ORF">GPUH_LOCUS9720</name>
</gene>
<proteinExistence type="predicted"/>
<name>A0A183DLX9_9BILA</name>
<protein>
    <submittedName>
        <fullName evidence="3">Rho-GAP domain-containing protein</fullName>
    </submittedName>
</protein>
<keyword evidence="2" id="KW-1185">Reference proteome</keyword>
<reference evidence="3" key="1">
    <citation type="submission" date="2016-06" db="UniProtKB">
        <authorList>
            <consortium name="WormBaseParasite"/>
        </authorList>
    </citation>
    <scope>IDENTIFICATION</scope>
</reference>